<feature type="chain" id="PRO_5002170974" evidence="1">
    <location>
        <begin position="28"/>
        <end position="103"/>
    </location>
</feature>
<feature type="signal peptide" evidence="1">
    <location>
        <begin position="1"/>
        <end position="27"/>
    </location>
</feature>
<name>A0A0C2XQ75_AMAMK</name>
<keyword evidence="3" id="KW-1185">Reference proteome</keyword>
<dbReference type="EMBL" id="KN818222">
    <property type="protein sequence ID" value="KIL71348.1"/>
    <property type="molecule type" value="Genomic_DNA"/>
</dbReference>
<evidence type="ECO:0000313" key="2">
    <source>
        <dbReference type="EMBL" id="KIL71348.1"/>
    </source>
</evidence>
<keyword evidence="1" id="KW-0732">Signal</keyword>
<dbReference type="HOGENOM" id="CLU_2263052_0_0_1"/>
<evidence type="ECO:0000256" key="1">
    <source>
        <dbReference type="SAM" id="SignalP"/>
    </source>
</evidence>
<organism evidence="2 3">
    <name type="scientific">Amanita muscaria (strain Koide BX008)</name>
    <dbReference type="NCBI Taxonomy" id="946122"/>
    <lineage>
        <taxon>Eukaryota</taxon>
        <taxon>Fungi</taxon>
        <taxon>Dikarya</taxon>
        <taxon>Basidiomycota</taxon>
        <taxon>Agaricomycotina</taxon>
        <taxon>Agaricomycetes</taxon>
        <taxon>Agaricomycetidae</taxon>
        <taxon>Agaricales</taxon>
        <taxon>Pluteineae</taxon>
        <taxon>Amanitaceae</taxon>
        <taxon>Amanita</taxon>
    </lineage>
</organism>
<gene>
    <name evidence="2" type="ORF">M378DRAFT_154900</name>
</gene>
<sequence length="103" mass="11087">MDGLDCLSLALWHALSIARLRLSGVFGLGVGWPCDGDGEIEVEDCPLKAGTGEMSKLGWVAFRVGLDGVLNVELRRVLEASGVDIEPLFTRKLDLEECVEAGE</sequence>
<protein>
    <submittedName>
        <fullName evidence="2">Uncharacterized protein</fullName>
    </submittedName>
</protein>
<proteinExistence type="predicted"/>
<dbReference type="InParanoid" id="A0A0C2XQ75"/>
<dbReference type="Proteomes" id="UP000054549">
    <property type="component" value="Unassembled WGS sequence"/>
</dbReference>
<reference evidence="2 3" key="1">
    <citation type="submission" date="2014-04" db="EMBL/GenBank/DDBJ databases">
        <title>Evolutionary Origins and Diversification of the Mycorrhizal Mutualists.</title>
        <authorList>
            <consortium name="DOE Joint Genome Institute"/>
            <consortium name="Mycorrhizal Genomics Consortium"/>
            <person name="Kohler A."/>
            <person name="Kuo A."/>
            <person name="Nagy L.G."/>
            <person name="Floudas D."/>
            <person name="Copeland A."/>
            <person name="Barry K.W."/>
            <person name="Cichocki N."/>
            <person name="Veneault-Fourrey C."/>
            <person name="LaButti K."/>
            <person name="Lindquist E.A."/>
            <person name="Lipzen A."/>
            <person name="Lundell T."/>
            <person name="Morin E."/>
            <person name="Murat C."/>
            <person name="Riley R."/>
            <person name="Ohm R."/>
            <person name="Sun H."/>
            <person name="Tunlid A."/>
            <person name="Henrissat B."/>
            <person name="Grigoriev I.V."/>
            <person name="Hibbett D.S."/>
            <person name="Martin F."/>
        </authorList>
    </citation>
    <scope>NUCLEOTIDE SEQUENCE [LARGE SCALE GENOMIC DNA]</scope>
    <source>
        <strain evidence="2 3">Koide BX008</strain>
    </source>
</reference>
<accession>A0A0C2XQ75</accession>
<dbReference type="AlphaFoldDB" id="A0A0C2XQ75"/>
<evidence type="ECO:0000313" key="3">
    <source>
        <dbReference type="Proteomes" id="UP000054549"/>
    </source>
</evidence>